<reference evidence="1 2" key="3">
    <citation type="journal article" date="2016" name="Sci. Rep.">
        <title>Genome-wide diversity and gene expression profiling of Babesia microti isolates identify polymorphic genes that mediate host-pathogen interactions.</title>
        <authorList>
            <person name="Silva J.C."/>
            <person name="Cornillot E."/>
            <person name="McCracken C."/>
            <person name="Usmani-Brown S."/>
            <person name="Dwivedi A."/>
            <person name="Ifeonu O.O."/>
            <person name="Crabtree J."/>
            <person name="Gotia H.T."/>
            <person name="Virji A.Z."/>
            <person name="Reynes C."/>
            <person name="Colinge J."/>
            <person name="Kumar V."/>
            <person name="Lawres L."/>
            <person name="Pazzi J.E."/>
            <person name="Pablo J.V."/>
            <person name="Hung C."/>
            <person name="Brancato J."/>
            <person name="Kumari P."/>
            <person name="Orvis J."/>
            <person name="Tretina K."/>
            <person name="Chibucos M."/>
            <person name="Ott S."/>
            <person name="Sadzewicz L."/>
            <person name="Sengamalay N."/>
            <person name="Shetty A.C."/>
            <person name="Su Q."/>
            <person name="Tallon L."/>
            <person name="Fraser C.M."/>
            <person name="Frutos R."/>
            <person name="Molina D.M."/>
            <person name="Krause P.J."/>
            <person name="Ben Mamoun C."/>
        </authorList>
    </citation>
    <scope>NUCLEOTIDE SEQUENCE [LARGE SCALE GENOMIC DNA]</scope>
    <source>
        <strain evidence="1 2">RI</strain>
    </source>
</reference>
<organism evidence="1 2">
    <name type="scientific">Babesia microti (strain RI)</name>
    <dbReference type="NCBI Taxonomy" id="1133968"/>
    <lineage>
        <taxon>Eukaryota</taxon>
        <taxon>Sar</taxon>
        <taxon>Alveolata</taxon>
        <taxon>Apicomplexa</taxon>
        <taxon>Aconoidasida</taxon>
        <taxon>Piroplasmida</taxon>
        <taxon>Babesiidae</taxon>
        <taxon>Babesia</taxon>
    </lineage>
</organism>
<dbReference type="AlphaFoldDB" id="A0A0K3APQ9"/>
<sequence length="129" mass="15200">MIVGIFSLSQCNASYMYINHSLFQIRNLTNKNILSGKTKKVTPKIVIKGIQYNFVDKQKGSTQNYESVYSYLTKINNQRKLDKLMDDSKINYINAIARCTKNYFKSRVIYEGPRNIIFWRRMKRPGKRS</sequence>
<reference evidence="1 2" key="2">
    <citation type="journal article" date="2013" name="PLoS ONE">
        <title>Whole genome mapping and re-organization of the nuclear and mitochondrial genomes of Babesia microti isolates.</title>
        <authorList>
            <person name="Cornillot E."/>
            <person name="Dassouli A."/>
            <person name="Garg A."/>
            <person name="Pachikara N."/>
            <person name="Randazzo S."/>
            <person name="Depoix D."/>
            <person name="Carcy B."/>
            <person name="Delbecq S."/>
            <person name="Frutos R."/>
            <person name="Silva J.C."/>
            <person name="Sutton R."/>
            <person name="Krause P.J."/>
            <person name="Mamoun C.B."/>
        </authorList>
    </citation>
    <scope>NUCLEOTIDE SEQUENCE [LARGE SCALE GENOMIC DNA]</scope>
    <source>
        <strain evidence="1 2">RI</strain>
    </source>
</reference>
<accession>A0A0K3APQ9</accession>
<dbReference type="GeneID" id="24425509"/>
<evidence type="ECO:0000313" key="2">
    <source>
        <dbReference type="Proteomes" id="UP000002899"/>
    </source>
</evidence>
<protein>
    <submittedName>
        <fullName evidence="1">Uncharacterized protein</fullName>
    </submittedName>
</protein>
<evidence type="ECO:0000313" key="1">
    <source>
        <dbReference type="EMBL" id="CTQ41462.1"/>
    </source>
</evidence>
<dbReference type="Proteomes" id="UP000002899">
    <property type="component" value="Chromosome III"/>
</dbReference>
<reference evidence="1 2" key="1">
    <citation type="journal article" date="2012" name="Nucleic Acids Res.">
        <title>Sequencing of the smallest Apicomplexan genome from the human pathogen Babesia microti.</title>
        <authorList>
            <person name="Cornillot E."/>
            <person name="Hadj-Kaddour K."/>
            <person name="Dassouli A."/>
            <person name="Noel B."/>
            <person name="Ranwez V."/>
            <person name="Vacherie B."/>
            <person name="Augagneur Y."/>
            <person name="Bres V."/>
            <person name="Duclos A."/>
            <person name="Randazzo S."/>
            <person name="Carcy B."/>
            <person name="Debierre-Grockiego F."/>
            <person name="Delbecq S."/>
            <person name="Moubri-Menage K."/>
            <person name="Shams-Eldin H."/>
            <person name="Usmani-Brown S."/>
            <person name="Bringaud F."/>
            <person name="Wincker P."/>
            <person name="Vivares C.P."/>
            <person name="Schwarz R.T."/>
            <person name="Schetters T.P."/>
            <person name="Krause P.J."/>
            <person name="Gorenflot A."/>
            <person name="Berry V."/>
            <person name="Barbe V."/>
            <person name="Ben Mamoun C."/>
        </authorList>
    </citation>
    <scope>NUCLEOTIDE SEQUENCE [LARGE SCALE GENOMIC DNA]</scope>
    <source>
        <strain evidence="1 2">RI</strain>
    </source>
</reference>
<keyword evidence="2" id="KW-1185">Reference proteome</keyword>
<proteinExistence type="predicted"/>
<gene>
    <name evidence="1" type="ORF">BMR1_03g04315</name>
</gene>
<dbReference type="VEuPathDB" id="PiroplasmaDB:BMR1_03g04315"/>
<dbReference type="KEGG" id="bmic:BMR1_03g04315"/>
<dbReference type="EMBL" id="LN871598">
    <property type="protein sequence ID" value="CTQ41462.1"/>
    <property type="molecule type" value="Genomic_DNA"/>
</dbReference>
<name>A0A0K3APQ9_BABMR</name>
<dbReference type="RefSeq" id="XP_012649473.1">
    <property type="nucleotide sequence ID" value="XM_012794019.1"/>
</dbReference>